<dbReference type="InterPro" id="IPR007039">
    <property type="entry name" value="TrbC/VirB2"/>
</dbReference>
<evidence type="ECO:0000256" key="1">
    <source>
        <dbReference type="SAM" id="Phobius"/>
    </source>
</evidence>
<dbReference type="Proteomes" id="UP000644756">
    <property type="component" value="Unassembled WGS sequence"/>
</dbReference>
<reference evidence="3" key="1">
    <citation type="journal article" date="2014" name="Int. J. Syst. Evol. Microbiol.">
        <title>Complete genome sequence of Corynebacterium casei LMG S-19264T (=DSM 44701T), isolated from a smear-ripened cheese.</title>
        <authorList>
            <consortium name="US DOE Joint Genome Institute (JGI-PGF)"/>
            <person name="Walter F."/>
            <person name="Albersmeier A."/>
            <person name="Kalinowski J."/>
            <person name="Ruckert C."/>
        </authorList>
    </citation>
    <scope>NUCLEOTIDE SEQUENCE</scope>
    <source>
        <strain evidence="3">CGMCC 1.12987</strain>
    </source>
</reference>
<keyword evidence="1" id="KW-1133">Transmembrane helix</keyword>
<feature type="transmembrane region" description="Helical" evidence="1">
    <location>
        <begin position="51"/>
        <end position="73"/>
    </location>
</feature>
<dbReference type="AlphaFoldDB" id="A0A917LF23"/>
<evidence type="ECO:0008006" key="5">
    <source>
        <dbReference type="Google" id="ProtNLM"/>
    </source>
</evidence>
<dbReference type="RefSeq" id="WP_188532715.1">
    <property type="nucleotide sequence ID" value="NZ_BMGR01000014.1"/>
</dbReference>
<sequence length="115" mass="12171">MKRSKKYFTTIGSSMAVMLYTAQGAFAEVGTDIYDGTTSASTINTAMDTILKIVGGIGASVFALAFMVIGLFLAFGSLNPQKTSVLWKAFFCCGGAAFVFFMAYALPAMIKGMAQ</sequence>
<name>A0A917LF23_9BACL</name>
<keyword evidence="4" id="KW-1185">Reference proteome</keyword>
<evidence type="ECO:0000313" key="4">
    <source>
        <dbReference type="Proteomes" id="UP000644756"/>
    </source>
</evidence>
<feature type="chain" id="PRO_5037460039" description="Conjugal transfer protein TrbC" evidence="2">
    <location>
        <begin position="28"/>
        <end position="115"/>
    </location>
</feature>
<feature type="transmembrane region" description="Helical" evidence="1">
    <location>
        <begin position="85"/>
        <end position="106"/>
    </location>
</feature>
<evidence type="ECO:0000313" key="3">
    <source>
        <dbReference type="EMBL" id="GGG18144.1"/>
    </source>
</evidence>
<keyword evidence="2" id="KW-0732">Signal</keyword>
<dbReference type="Pfam" id="PF04956">
    <property type="entry name" value="TrbC"/>
    <property type="match status" value="1"/>
</dbReference>
<evidence type="ECO:0000256" key="2">
    <source>
        <dbReference type="SAM" id="SignalP"/>
    </source>
</evidence>
<gene>
    <name evidence="3" type="ORF">GCM10010916_38680</name>
</gene>
<comment type="caution">
    <text evidence="3">The sequence shown here is derived from an EMBL/GenBank/DDBJ whole genome shotgun (WGS) entry which is preliminary data.</text>
</comment>
<organism evidence="3 4">
    <name type="scientific">Paenibacillus abyssi</name>
    <dbReference type="NCBI Taxonomy" id="1340531"/>
    <lineage>
        <taxon>Bacteria</taxon>
        <taxon>Bacillati</taxon>
        <taxon>Bacillota</taxon>
        <taxon>Bacilli</taxon>
        <taxon>Bacillales</taxon>
        <taxon>Paenibacillaceae</taxon>
        <taxon>Paenibacillus</taxon>
    </lineage>
</organism>
<reference evidence="3" key="2">
    <citation type="submission" date="2020-09" db="EMBL/GenBank/DDBJ databases">
        <authorList>
            <person name="Sun Q."/>
            <person name="Zhou Y."/>
        </authorList>
    </citation>
    <scope>NUCLEOTIDE SEQUENCE</scope>
    <source>
        <strain evidence="3">CGMCC 1.12987</strain>
    </source>
</reference>
<keyword evidence="1" id="KW-0812">Transmembrane</keyword>
<keyword evidence="1" id="KW-0472">Membrane</keyword>
<feature type="signal peptide" evidence="2">
    <location>
        <begin position="1"/>
        <end position="27"/>
    </location>
</feature>
<proteinExistence type="predicted"/>
<accession>A0A917LF23</accession>
<dbReference type="EMBL" id="BMGR01000014">
    <property type="protein sequence ID" value="GGG18144.1"/>
    <property type="molecule type" value="Genomic_DNA"/>
</dbReference>
<protein>
    <recommendedName>
        <fullName evidence="5">Conjugal transfer protein TrbC</fullName>
    </recommendedName>
</protein>